<evidence type="ECO:0000256" key="1">
    <source>
        <dbReference type="SAM" id="Coils"/>
    </source>
</evidence>
<dbReference type="Proteomes" id="UP000287651">
    <property type="component" value="Unassembled WGS sequence"/>
</dbReference>
<protein>
    <submittedName>
        <fullName evidence="2">Uncharacterized protein</fullName>
    </submittedName>
</protein>
<gene>
    <name evidence="2" type="ORF">B296_00022360</name>
</gene>
<sequence length="208" mass="24000">MALFDRVHDAGRVITSMDNKVDLLRKEVQKLKEGGDPEAMVAVEGRVSEVQSLVENLRVELDEATQQWESVEKELGETREELVDSRRQLADSQGKLVEFRERLDNSESQLRNARTQVRQMEIELLELTRAKDALRVNLPRQVIEDYKKSPGFEMGLVRMGRVSLEYRYQLAMVTNLGLSEHQIACFNPTRMYPFVVKSCYNFLVCESS</sequence>
<evidence type="ECO:0000313" key="3">
    <source>
        <dbReference type="Proteomes" id="UP000287651"/>
    </source>
</evidence>
<organism evidence="2 3">
    <name type="scientific">Ensete ventricosum</name>
    <name type="common">Abyssinian banana</name>
    <name type="synonym">Musa ensete</name>
    <dbReference type="NCBI Taxonomy" id="4639"/>
    <lineage>
        <taxon>Eukaryota</taxon>
        <taxon>Viridiplantae</taxon>
        <taxon>Streptophyta</taxon>
        <taxon>Embryophyta</taxon>
        <taxon>Tracheophyta</taxon>
        <taxon>Spermatophyta</taxon>
        <taxon>Magnoliopsida</taxon>
        <taxon>Liliopsida</taxon>
        <taxon>Zingiberales</taxon>
        <taxon>Musaceae</taxon>
        <taxon>Ensete</taxon>
    </lineage>
</organism>
<comment type="caution">
    <text evidence="2">The sequence shown here is derived from an EMBL/GenBank/DDBJ whole genome shotgun (WGS) entry which is preliminary data.</text>
</comment>
<feature type="coiled-coil region" evidence="1">
    <location>
        <begin position="14"/>
        <end position="137"/>
    </location>
</feature>
<proteinExistence type="predicted"/>
<accession>A0A426ZW69</accession>
<dbReference type="SUPFAM" id="SSF57997">
    <property type="entry name" value="Tropomyosin"/>
    <property type="match status" value="1"/>
</dbReference>
<evidence type="ECO:0000313" key="2">
    <source>
        <dbReference type="EMBL" id="RRT68215.1"/>
    </source>
</evidence>
<name>A0A426ZW69_ENSVE</name>
<reference evidence="2 3" key="1">
    <citation type="journal article" date="2014" name="Agronomy (Basel)">
        <title>A Draft Genome Sequence for Ensete ventricosum, the Drought-Tolerant Tree Against Hunger.</title>
        <authorList>
            <person name="Harrison J."/>
            <person name="Moore K.A."/>
            <person name="Paszkiewicz K."/>
            <person name="Jones T."/>
            <person name="Grant M."/>
            <person name="Ambacheew D."/>
            <person name="Muzemil S."/>
            <person name="Studholme D.J."/>
        </authorList>
    </citation>
    <scope>NUCLEOTIDE SEQUENCE [LARGE SCALE GENOMIC DNA]</scope>
</reference>
<dbReference type="AlphaFoldDB" id="A0A426ZW69"/>
<dbReference type="EMBL" id="AMZH03004762">
    <property type="protein sequence ID" value="RRT68215.1"/>
    <property type="molecule type" value="Genomic_DNA"/>
</dbReference>
<keyword evidence="1" id="KW-0175">Coiled coil</keyword>
<dbReference type="Gene3D" id="1.10.287.1490">
    <property type="match status" value="1"/>
</dbReference>